<dbReference type="KEGG" id="ccal:113465054"/>
<protein>
    <submittedName>
        <fullName evidence="2">Uncharacterized protein LOC113465054</fullName>
    </submittedName>
</protein>
<name>A0AAJ7WF64_9HYME</name>
<dbReference type="Gene3D" id="1.25.40.10">
    <property type="entry name" value="Tetratricopeptide repeat domain"/>
    <property type="match status" value="1"/>
</dbReference>
<dbReference type="SUPFAM" id="SSF48452">
    <property type="entry name" value="TPR-like"/>
    <property type="match status" value="1"/>
</dbReference>
<dbReference type="Proteomes" id="UP000694925">
    <property type="component" value="Unplaced"/>
</dbReference>
<dbReference type="RefSeq" id="XP_026674183.1">
    <property type="nucleotide sequence ID" value="XM_026818382.1"/>
</dbReference>
<dbReference type="AlphaFoldDB" id="A0AAJ7WF64"/>
<sequence>MEIIELAEKKKAFAPPEERYRNPHKEAIRVRQIRIIIPKLDSYRKRFKKLLRNISIQLKVLWSAHKPLSKRKELLEARHLYRDASNLLKTDAKLEIITRLVSKALLFDCHYHPLYALKGDIYMRKGNWKNAITSYESAKLMAMQDENLSRNDQKMMYNERLIDAHKERGDWYWKNDHLLEASNDYEHVLLFRLPGMNIPSVQVHF</sequence>
<dbReference type="GeneID" id="113465054"/>
<dbReference type="InterPro" id="IPR011990">
    <property type="entry name" value="TPR-like_helical_dom_sf"/>
</dbReference>
<organism evidence="1 2">
    <name type="scientific">Ceratina calcarata</name>
    <dbReference type="NCBI Taxonomy" id="156304"/>
    <lineage>
        <taxon>Eukaryota</taxon>
        <taxon>Metazoa</taxon>
        <taxon>Ecdysozoa</taxon>
        <taxon>Arthropoda</taxon>
        <taxon>Hexapoda</taxon>
        <taxon>Insecta</taxon>
        <taxon>Pterygota</taxon>
        <taxon>Neoptera</taxon>
        <taxon>Endopterygota</taxon>
        <taxon>Hymenoptera</taxon>
        <taxon>Apocrita</taxon>
        <taxon>Aculeata</taxon>
        <taxon>Apoidea</taxon>
        <taxon>Anthophila</taxon>
        <taxon>Apidae</taxon>
        <taxon>Ceratina</taxon>
        <taxon>Zadontomerus</taxon>
    </lineage>
</organism>
<evidence type="ECO:0000313" key="2">
    <source>
        <dbReference type="RefSeq" id="XP_026674183.1"/>
    </source>
</evidence>
<reference evidence="2" key="1">
    <citation type="submission" date="2025-08" db="UniProtKB">
        <authorList>
            <consortium name="RefSeq"/>
        </authorList>
    </citation>
    <scope>IDENTIFICATION</scope>
    <source>
        <tissue evidence="2">Whole body</tissue>
    </source>
</reference>
<proteinExistence type="predicted"/>
<evidence type="ECO:0000313" key="1">
    <source>
        <dbReference type="Proteomes" id="UP000694925"/>
    </source>
</evidence>
<keyword evidence="1" id="KW-1185">Reference proteome</keyword>
<accession>A0AAJ7WF64</accession>
<gene>
    <name evidence="2" type="primary">LOC113465054</name>
</gene>